<evidence type="ECO:0000313" key="2">
    <source>
        <dbReference type="Ensembl" id="ENSPANP00000056649.1"/>
    </source>
</evidence>
<accession>A0A8I5NRI6</accession>
<keyword evidence="3" id="KW-1185">Reference proteome</keyword>
<reference evidence="2" key="2">
    <citation type="submission" date="2025-08" db="UniProtKB">
        <authorList>
            <consortium name="Ensembl"/>
        </authorList>
    </citation>
    <scope>IDENTIFICATION</scope>
</reference>
<name>A0A8I5NRI6_PAPAN</name>
<feature type="region of interest" description="Disordered" evidence="1">
    <location>
        <begin position="51"/>
        <end position="169"/>
    </location>
</feature>
<evidence type="ECO:0000313" key="3">
    <source>
        <dbReference type="Proteomes" id="UP000028761"/>
    </source>
</evidence>
<dbReference type="PANTHER" id="PTHR46254:SF7">
    <property type="entry name" value="PI4-KINASE N-TERMINAL DOMAIN-CONTAINING PROTEIN"/>
    <property type="match status" value="1"/>
</dbReference>
<dbReference type="Ensembl" id="ENSPANT00000082811.1">
    <property type="protein sequence ID" value="ENSPANP00000056649.1"/>
    <property type="gene ID" value="ENSPANG00000048699.1"/>
</dbReference>
<protein>
    <submittedName>
        <fullName evidence="2">Uncharacterized protein</fullName>
    </submittedName>
</protein>
<organism evidence="2 3">
    <name type="scientific">Papio anubis</name>
    <name type="common">Olive baboon</name>
    <dbReference type="NCBI Taxonomy" id="9555"/>
    <lineage>
        <taxon>Eukaryota</taxon>
        <taxon>Metazoa</taxon>
        <taxon>Chordata</taxon>
        <taxon>Craniata</taxon>
        <taxon>Vertebrata</taxon>
        <taxon>Euteleostomi</taxon>
        <taxon>Mammalia</taxon>
        <taxon>Eutheria</taxon>
        <taxon>Euarchontoglires</taxon>
        <taxon>Primates</taxon>
        <taxon>Haplorrhini</taxon>
        <taxon>Catarrhini</taxon>
        <taxon>Cercopithecidae</taxon>
        <taxon>Cercopithecinae</taxon>
        <taxon>Papio</taxon>
    </lineage>
</organism>
<reference evidence="2" key="3">
    <citation type="submission" date="2025-09" db="UniProtKB">
        <authorList>
            <consortium name="Ensembl"/>
        </authorList>
    </citation>
    <scope>IDENTIFICATION</scope>
</reference>
<sequence>HVQFSSPGRGRRAAVPGVADWDWGTLPARGGAFFAISWGCPLAAWGPPRGPPPLRAAATSARATFVGSRRPRGAGGPRRGRPRAATPRPAPRALRRAVQARNGSAGPGAGGASLGGSGGRGSGGGIFAGARGRRRRRRRRRRGRRRKRRRGRRFLPRPSPVRAGTGTGTPHSLLLRYGKVFSRLLRPECGHYHMTKALLQFSSSSSSLCTFHSPSWTESRCVTQAGVQWRDLGSLQPPPPRFTPFSCVSLPSNWDYRYPAPCPANFLYF</sequence>
<evidence type="ECO:0000256" key="1">
    <source>
        <dbReference type="SAM" id="MobiDB-lite"/>
    </source>
</evidence>
<dbReference type="PANTHER" id="PTHR46254">
    <property type="entry name" value="PROTEIN GVQW1-RELATED"/>
    <property type="match status" value="1"/>
</dbReference>
<proteinExistence type="predicted"/>
<dbReference type="GeneTree" id="ENSGT00940000165497"/>
<dbReference type="Proteomes" id="UP000028761">
    <property type="component" value="Chromosome 2"/>
</dbReference>
<dbReference type="AlphaFoldDB" id="A0A8I5NRI6"/>
<feature type="compositionally biased region" description="Gly residues" evidence="1">
    <location>
        <begin position="105"/>
        <end position="127"/>
    </location>
</feature>
<reference evidence="2 3" key="1">
    <citation type="submission" date="2012-03" db="EMBL/GenBank/DDBJ databases">
        <title>Whole Genome Assembly of Papio anubis.</title>
        <authorList>
            <person name="Liu Y.L."/>
            <person name="Abraham K.A."/>
            <person name="Akbar H.A."/>
            <person name="Ali S.A."/>
            <person name="Anosike U.A."/>
            <person name="Aqrawi P.A."/>
            <person name="Arias F.A."/>
            <person name="Attaway T.A."/>
            <person name="Awwad R.A."/>
            <person name="Babu C.B."/>
            <person name="Bandaranaike D.B."/>
            <person name="Battles P.B."/>
            <person name="Bell A.B."/>
            <person name="Beltran B.B."/>
            <person name="Berhane-Mersha D.B."/>
            <person name="Bess C.B."/>
            <person name="Bickham C.B."/>
            <person name="Bolden T.B."/>
            <person name="Carter K.C."/>
            <person name="Chau D.C."/>
            <person name="Chavez A.C."/>
            <person name="Clerc-Blankenburg K.C."/>
            <person name="Coyle M.C."/>
            <person name="Dao M.D."/>
            <person name="Davila M.L.D."/>
            <person name="Davy-Carroll L.D."/>
            <person name="Denson S.D."/>
            <person name="Dinh H.D."/>
            <person name="Fernandez S.F."/>
            <person name="Fernando P.F."/>
            <person name="Forbes L.F."/>
            <person name="Francis C.F."/>
            <person name="Francisco L.F."/>
            <person name="Fu Q.F."/>
            <person name="Garcia-Iii R.G."/>
            <person name="Garrett T.G."/>
            <person name="Gross S.G."/>
            <person name="Gubbala S.G."/>
            <person name="Hirani K.H."/>
            <person name="Hogues M.H."/>
            <person name="Hollins B.H."/>
            <person name="Jackson L.J."/>
            <person name="Javaid M.J."/>
            <person name="Jhangiani S.J."/>
            <person name="Johnson A.J."/>
            <person name="Johnson B.J."/>
            <person name="Jones J.J."/>
            <person name="Joshi V.J."/>
            <person name="Kalu J.K."/>
            <person name="Khan N.K."/>
            <person name="Korchina V.K."/>
            <person name="Kovar C.K."/>
            <person name="Lago L.L."/>
            <person name="Lara F.L."/>
            <person name="Le T.-K.L."/>
            <person name="Lee S.L."/>
            <person name="Legall-Iii F.L."/>
            <person name="Lemon S.L."/>
            <person name="Liu J.L."/>
            <person name="Liu Y.-S.L."/>
            <person name="Liyanage D.L."/>
            <person name="Lopez J.L."/>
            <person name="Lorensuhewa L.L."/>
            <person name="Mata R.M."/>
            <person name="Mathew T.M."/>
            <person name="Mercado C.M."/>
            <person name="Mercado I.M."/>
            <person name="Morales K.M."/>
            <person name="Morgan M.M."/>
            <person name="Munidasa M.M."/>
            <person name="Ngo D.N."/>
            <person name="Nguyen L.N."/>
            <person name="Nguyen T.N."/>
            <person name="Nguyen N.N."/>
            <person name="Obregon M.O."/>
            <person name="Okwuonu G.O."/>
            <person name="Ongeri F.O."/>
            <person name="Onwere C.O."/>
            <person name="Osifeso I.O."/>
            <person name="Parra A.P."/>
            <person name="Patil S.P."/>
            <person name="Perez A.P."/>
            <person name="Perez Y.P."/>
            <person name="Pham C.P."/>
            <person name="Pu L.-L.P."/>
            <person name="Puazo M.P."/>
            <person name="Quiroz J.Q."/>
            <person name="Rouhana J.R."/>
            <person name="Ruiz M.R."/>
            <person name="Ruiz S.-J.R."/>
            <person name="Saada N.S."/>
            <person name="Santibanez J.S."/>
            <person name="Scheel M.S."/>
            <person name="Schneider B.S."/>
            <person name="Simmons D.S."/>
            <person name="Sisson I.S."/>
            <person name="Tang L.-Y.T."/>
            <person name="Thornton R.T."/>
            <person name="Tisius J.T."/>
            <person name="Toledanes G.T."/>
            <person name="Trejos Z.T."/>
            <person name="Usmani K.U."/>
            <person name="Varghese R.V."/>
            <person name="Vattathil S.V."/>
            <person name="Vee V.V."/>
            <person name="Walker D.W."/>
            <person name="Weissenberger G.W."/>
            <person name="White C.W."/>
            <person name="Williams A.W."/>
            <person name="Woodworth J.W."/>
            <person name="Wright R.W."/>
            <person name="Zhu Y.Z."/>
            <person name="Han Y.H."/>
            <person name="Newsham I.N."/>
            <person name="Nazareth L.N."/>
            <person name="Worley K.W."/>
            <person name="Muzny D.M."/>
            <person name="Rogers J.R."/>
            <person name="Gibbs R.G."/>
        </authorList>
    </citation>
    <scope>NUCLEOTIDE SEQUENCE [LARGE SCALE GENOMIC DNA]</scope>
</reference>
<feature type="compositionally biased region" description="Basic residues" evidence="1">
    <location>
        <begin position="131"/>
        <end position="155"/>
    </location>
</feature>